<accession>A0A401GJA3</accession>
<dbReference type="GO" id="GO:0008270">
    <property type="term" value="F:zinc ion binding"/>
    <property type="evidence" value="ECO:0007669"/>
    <property type="project" value="UniProtKB-KW"/>
</dbReference>
<gene>
    <name evidence="7" type="ORF">SCP_0406310</name>
</gene>
<dbReference type="AlphaFoldDB" id="A0A401GJA3"/>
<feature type="domain" description="HAT C-terminal dimerisation" evidence="6">
    <location>
        <begin position="2"/>
        <end position="78"/>
    </location>
</feature>
<evidence type="ECO:0000256" key="1">
    <source>
        <dbReference type="ARBA" id="ARBA00004123"/>
    </source>
</evidence>
<evidence type="ECO:0000256" key="3">
    <source>
        <dbReference type="ARBA" id="ARBA00022771"/>
    </source>
</evidence>
<comment type="subcellular location">
    <subcellularLocation>
        <location evidence="1">Nucleus</location>
    </subcellularLocation>
</comment>
<dbReference type="EMBL" id="BFAD01000004">
    <property type="protein sequence ID" value="GBE82247.1"/>
    <property type="molecule type" value="Genomic_DNA"/>
</dbReference>
<evidence type="ECO:0000313" key="7">
    <source>
        <dbReference type="EMBL" id="GBE82247.1"/>
    </source>
</evidence>
<evidence type="ECO:0000259" key="6">
    <source>
        <dbReference type="Pfam" id="PF05699"/>
    </source>
</evidence>
<dbReference type="InParanoid" id="A0A401GJA3"/>
<dbReference type="OrthoDB" id="3268424at2759"/>
<proteinExistence type="predicted"/>
<keyword evidence="2" id="KW-0479">Metal-binding</keyword>
<dbReference type="Pfam" id="PF05699">
    <property type="entry name" value="Dimer_Tnp_hAT"/>
    <property type="match status" value="1"/>
</dbReference>
<organism evidence="7 8">
    <name type="scientific">Sparassis crispa</name>
    <dbReference type="NCBI Taxonomy" id="139825"/>
    <lineage>
        <taxon>Eukaryota</taxon>
        <taxon>Fungi</taxon>
        <taxon>Dikarya</taxon>
        <taxon>Basidiomycota</taxon>
        <taxon>Agaricomycotina</taxon>
        <taxon>Agaricomycetes</taxon>
        <taxon>Polyporales</taxon>
        <taxon>Sparassidaceae</taxon>
        <taxon>Sparassis</taxon>
    </lineage>
</organism>
<dbReference type="InterPro" id="IPR008906">
    <property type="entry name" value="HATC_C_dom"/>
</dbReference>
<sequence length="114" mass="13097">MDEYLARPVENVSDPLKWWSDNHRAYPKLSRMVLDYLSIPATFTAVERVFSQGRQLLHFTHNRLAPLTIRASLCLGSWARSDLLRMEDLIAAVTPKKCKRVELDEDNVQGTQAI</sequence>
<dbReference type="RefSeq" id="XP_027613160.1">
    <property type="nucleotide sequence ID" value="XM_027757359.1"/>
</dbReference>
<dbReference type="GO" id="GO:0005634">
    <property type="term" value="C:nucleus"/>
    <property type="evidence" value="ECO:0007669"/>
    <property type="project" value="UniProtKB-SubCell"/>
</dbReference>
<dbReference type="SUPFAM" id="SSF53098">
    <property type="entry name" value="Ribonuclease H-like"/>
    <property type="match status" value="1"/>
</dbReference>
<comment type="caution">
    <text evidence="7">The sequence shown here is derived from an EMBL/GenBank/DDBJ whole genome shotgun (WGS) entry which is preliminary data.</text>
</comment>
<dbReference type="Proteomes" id="UP000287166">
    <property type="component" value="Unassembled WGS sequence"/>
</dbReference>
<evidence type="ECO:0000313" key="8">
    <source>
        <dbReference type="Proteomes" id="UP000287166"/>
    </source>
</evidence>
<evidence type="ECO:0000256" key="4">
    <source>
        <dbReference type="ARBA" id="ARBA00022833"/>
    </source>
</evidence>
<dbReference type="PANTHER" id="PTHR46481:SF10">
    <property type="entry name" value="ZINC FINGER BED DOMAIN-CONTAINING PROTEIN 39"/>
    <property type="match status" value="1"/>
</dbReference>
<keyword evidence="5" id="KW-0539">Nucleus</keyword>
<keyword evidence="4" id="KW-0862">Zinc</keyword>
<reference evidence="7 8" key="1">
    <citation type="journal article" date="2018" name="Sci. Rep.">
        <title>Genome sequence of the cauliflower mushroom Sparassis crispa (Hanabiratake) and its association with beneficial usage.</title>
        <authorList>
            <person name="Kiyama R."/>
            <person name="Furutani Y."/>
            <person name="Kawaguchi K."/>
            <person name="Nakanishi T."/>
        </authorList>
    </citation>
    <scope>NUCLEOTIDE SEQUENCE [LARGE SCALE GENOMIC DNA]</scope>
</reference>
<name>A0A401GJA3_9APHY</name>
<dbReference type="PANTHER" id="PTHR46481">
    <property type="entry name" value="ZINC FINGER BED DOMAIN-CONTAINING PROTEIN 4"/>
    <property type="match status" value="1"/>
</dbReference>
<evidence type="ECO:0000256" key="2">
    <source>
        <dbReference type="ARBA" id="ARBA00022723"/>
    </source>
</evidence>
<dbReference type="GeneID" id="38779164"/>
<dbReference type="InterPro" id="IPR052035">
    <property type="entry name" value="ZnF_BED_domain_contain"/>
</dbReference>
<protein>
    <recommendedName>
        <fullName evidence="6">HAT C-terminal dimerisation domain-containing protein</fullName>
    </recommendedName>
</protein>
<dbReference type="GO" id="GO:0046983">
    <property type="term" value="F:protein dimerization activity"/>
    <property type="evidence" value="ECO:0007669"/>
    <property type="project" value="InterPro"/>
</dbReference>
<dbReference type="STRING" id="139825.A0A401GJA3"/>
<keyword evidence="3" id="KW-0863">Zinc-finger</keyword>
<keyword evidence="8" id="KW-1185">Reference proteome</keyword>
<evidence type="ECO:0000256" key="5">
    <source>
        <dbReference type="ARBA" id="ARBA00023242"/>
    </source>
</evidence>
<dbReference type="InterPro" id="IPR012337">
    <property type="entry name" value="RNaseH-like_sf"/>
</dbReference>